<dbReference type="Gene3D" id="3.40.50.1820">
    <property type="entry name" value="alpha/beta hydrolase"/>
    <property type="match status" value="1"/>
</dbReference>
<gene>
    <name evidence="2" type="ORF">V5O48_013983</name>
</gene>
<keyword evidence="3" id="KW-1185">Reference proteome</keyword>
<proteinExistence type="predicted"/>
<comment type="caution">
    <text evidence="2">The sequence shown here is derived from an EMBL/GenBank/DDBJ whole genome shotgun (WGS) entry which is preliminary data.</text>
</comment>
<dbReference type="InterPro" id="IPR029058">
    <property type="entry name" value="AB_hydrolase_fold"/>
</dbReference>
<evidence type="ECO:0000256" key="1">
    <source>
        <dbReference type="SAM" id="MobiDB-lite"/>
    </source>
</evidence>
<dbReference type="EMBL" id="JBAHYK010001440">
    <property type="protein sequence ID" value="KAL0568008.1"/>
    <property type="molecule type" value="Genomic_DNA"/>
</dbReference>
<accession>A0ABR3EYK2</accession>
<evidence type="ECO:0000313" key="2">
    <source>
        <dbReference type="EMBL" id="KAL0568008.1"/>
    </source>
</evidence>
<evidence type="ECO:0000313" key="3">
    <source>
        <dbReference type="Proteomes" id="UP001465976"/>
    </source>
</evidence>
<feature type="region of interest" description="Disordered" evidence="1">
    <location>
        <begin position="26"/>
        <end position="61"/>
    </location>
</feature>
<name>A0ABR3EYK2_9AGAR</name>
<reference evidence="2 3" key="1">
    <citation type="submission" date="2024-02" db="EMBL/GenBank/DDBJ databases">
        <title>A draft genome for the cacao thread blight pathogen Marasmius crinis-equi.</title>
        <authorList>
            <person name="Cohen S.P."/>
            <person name="Baruah I.K."/>
            <person name="Amoako-Attah I."/>
            <person name="Bukari Y."/>
            <person name="Meinhardt L.W."/>
            <person name="Bailey B.A."/>
        </authorList>
    </citation>
    <scope>NUCLEOTIDE SEQUENCE [LARGE SCALE GENOMIC DNA]</scope>
    <source>
        <strain evidence="2 3">GH-76</strain>
    </source>
</reference>
<organism evidence="2 3">
    <name type="scientific">Marasmius crinis-equi</name>
    <dbReference type="NCBI Taxonomy" id="585013"/>
    <lineage>
        <taxon>Eukaryota</taxon>
        <taxon>Fungi</taxon>
        <taxon>Dikarya</taxon>
        <taxon>Basidiomycota</taxon>
        <taxon>Agaricomycotina</taxon>
        <taxon>Agaricomycetes</taxon>
        <taxon>Agaricomycetidae</taxon>
        <taxon>Agaricales</taxon>
        <taxon>Marasmiineae</taxon>
        <taxon>Marasmiaceae</taxon>
        <taxon>Marasmius</taxon>
    </lineage>
</organism>
<dbReference type="Proteomes" id="UP001465976">
    <property type="component" value="Unassembled WGS sequence"/>
</dbReference>
<sequence length="132" mass="14189">MVALDSATHGTDQSYYWYSTYSLSSSDSTSFSSSPSSNSTNSNSTTGPPSGGMGGGMGGSSSVNSTVAVAMQKYLLSFVLTGDPNTKWAEDKLFWPQYGSETNTLILNSTFYVGEDDLANSKCLHWNKALWY</sequence>
<feature type="compositionally biased region" description="Low complexity" evidence="1">
    <location>
        <begin position="26"/>
        <end position="48"/>
    </location>
</feature>
<evidence type="ECO:0008006" key="4">
    <source>
        <dbReference type="Google" id="ProtNLM"/>
    </source>
</evidence>
<protein>
    <recommendedName>
        <fullName evidence="4">Carboxylesterase type B domain-containing protein</fullName>
    </recommendedName>
</protein>
<dbReference type="SUPFAM" id="SSF53474">
    <property type="entry name" value="alpha/beta-Hydrolases"/>
    <property type="match status" value="1"/>
</dbReference>
<feature type="compositionally biased region" description="Gly residues" evidence="1">
    <location>
        <begin position="49"/>
        <end position="59"/>
    </location>
</feature>